<sequence>MSWPFYIAGALMLPNVITQTILLVRKKKLGSSSALAISYLMNIGWGLLFSLMTDNKTIQKISFSCLGIGAILILVPLDQCISTWFDKWHCIMFEIINGQQSKEEFINTICTNRAQPARISVYGFYSYKHIHKKSGHSKTVWSTPFSKRIVIPYKSWQEDSNPIRVNETEIMHTMCGYEFELDDELKETINKVRLELWKKVHNKGDKNGVSVRIRIPDLQQNAVGFFGDEPPTVMKFYLSCGGCLLWLLTALAGYQYLYEYIWAVTGVDMKITLVKKFSSKEGKYRCKFEELDKKAALETFRKEDGSMYLKEGSFEITPLEPYDFNPNFYIYGTTPPQRKGIVDNVEEEEEEEEEESDSKKKKKQSKHPPQAQASPPQLQAPPPGFQQAPPPPQVQAPPPQFQQAPPPQNQVQAPPPPQSQQIQAPQNQPPSPQVQEEQKPTPQEPPKQEQPVAPQSQEPPSQQPQSAQNSQQNQPQQSQAPSQQPQQPGQYPYGYPPQGQYQQYPPGQYQQYPYQQYPQAPYQQYPGYQQYPPYQQQGYGQPYPQQYPGYGQPQQQGYGQPQQQQQSQPQQ</sequence>
<gene>
    <name evidence="8" type="ORF">TVAG_199780</name>
</gene>
<feature type="transmembrane region" description="Helical" evidence="7">
    <location>
        <begin position="58"/>
        <end position="77"/>
    </location>
</feature>
<proteinExistence type="inferred from homology"/>
<organism evidence="8 9">
    <name type="scientific">Trichomonas vaginalis (strain ATCC PRA-98 / G3)</name>
    <dbReference type="NCBI Taxonomy" id="412133"/>
    <lineage>
        <taxon>Eukaryota</taxon>
        <taxon>Metamonada</taxon>
        <taxon>Parabasalia</taxon>
        <taxon>Trichomonadida</taxon>
        <taxon>Trichomonadidae</taxon>
        <taxon>Trichomonas</taxon>
    </lineage>
</organism>
<feature type="compositionally biased region" description="Low complexity" evidence="6">
    <location>
        <begin position="449"/>
        <end position="571"/>
    </location>
</feature>
<evidence type="ECO:0000256" key="2">
    <source>
        <dbReference type="ARBA" id="ARBA00009583"/>
    </source>
</evidence>
<name>A2FPG9_TRIV3</name>
<feature type="compositionally biased region" description="Pro residues" evidence="6">
    <location>
        <begin position="378"/>
        <end position="418"/>
    </location>
</feature>
<feature type="region of interest" description="Disordered" evidence="6">
    <location>
        <begin position="343"/>
        <end position="571"/>
    </location>
</feature>
<reference evidence="8" key="2">
    <citation type="journal article" date="2007" name="Science">
        <title>Draft genome sequence of the sexually transmitted pathogen Trichomonas vaginalis.</title>
        <authorList>
            <person name="Carlton J.M."/>
            <person name="Hirt R.P."/>
            <person name="Silva J.C."/>
            <person name="Delcher A.L."/>
            <person name="Schatz M."/>
            <person name="Zhao Q."/>
            <person name="Wortman J.R."/>
            <person name="Bidwell S.L."/>
            <person name="Alsmark U.C.M."/>
            <person name="Besteiro S."/>
            <person name="Sicheritz-Ponten T."/>
            <person name="Noel C.J."/>
            <person name="Dacks J.B."/>
            <person name="Foster P.G."/>
            <person name="Simillion C."/>
            <person name="Van de Peer Y."/>
            <person name="Miranda-Saavedra D."/>
            <person name="Barton G.J."/>
            <person name="Westrop G.D."/>
            <person name="Mueller S."/>
            <person name="Dessi D."/>
            <person name="Fiori P.L."/>
            <person name="Ren Q."/>
            <person name="Paulsen I."/>
            <person name="Zhang H."/>
            <person name="Bastida-Corcuera F.D."/>
            <person name="Simoes-Barbosa A."/>
            <person name="Brown M.T."/>
            <person name="Hayes R.D."/>
            <person name="Mukherjee M."/>
            <person name="Okumura C.Y."/>
            <person name="Schneider R."/>
            <person name="Smith A.J."/>
            <person name="Vanacova S."/>
            <person name="Villalvazo M."/>
            <person name="Haas B.J."/>
            <person name="Pertea M."/>
            <person name="Feldblyum T.V."/>
            <person name="Utterback T.R."/>
            <person name="Shu C.L."/>
            <person name="Osoegawa K."/>
            <person name="de Jong P.J."/>
            <person name="Hrdy I."/>
            <person name="Horvathova L."/>
            <person name="Zubacova Z."/>
            <person name="Dolezal P."/>
            <person name="Malik S.B."/>
            <person name="Logsdon J.M. Jr."/>
            <person name="Henze K."/>
            <person name="Gupta A."/>
            <person name="Wang C.C."/>
            <person name="Dunne R.L."/>
            <person name="Upcroft J.A."/>
            <person name="Upcroft P."/>
            <person name="White O."/>
            <person name="Salzberg S.L."/>
            <person name="Tang P."/>
            <person name="Chiu C.-H."/>
            <person name="Lee Y.-S."/>
            <person name="Embley T.M."/>
            <person name="Coombs G.H."/>
            <person name="Mottram J.C."/>
            <person name="Tachezy J."/>
            <person name="Fraser-Liggett C.M."/>
            <person name="Johnson P.J."/>
        </authorList>
    </citation>
    <scope>NUCLEOTIDE SEQUENCE [LARGE SCALE GENOMIC DNA]</scope>
    <source>
        <strain evidence="8">G3</strain>
    </source>
</reference>
<evidence type="ECO:0000256" key="4">
    <source>
        <dbReference type="ARBA" id="ARBA00022989"/>
    </source>
</evidence>
<dbReference type="AlphaFoldDB" id="A2FPG9"/>
<keyword evidence="4 7" id="KW-1133">Transmembrane helix</keyword>
<dbReference type="GO" id="GO:0016020">
    <property type="term" value="C:membrane"/>
    <property type="evidence" value="ECO:0000318"/>
    <property type="project" value="GO_Central"/>
</dbReference>
<keyword evidence="3 7" id="KW-0812">Transmembrane</keyword>
<keyword evidence="5 7" id="KW-0472">Membrane</keyword>
<dbReference type="PANTHER" id="PTHR31893:SF5">
    <property type="entry name" value="TRANSMEMBRANE PROTEIN 151 HOMOLOG"/>
    <property type="match status" value="1"/>
</dbReference>
<dbReference type="KEGG" id="tva:4750922"/>
<dbReference type="Proteomes" id="UP000001542">
    <property type="component" value="Unassembled WGS sequence"/>
</dbReference>
<feature type="compositionally biased region" description="Low complexity" evidence="6">
    <location>
        <begin position="368"/>
        <end position="377"/>
    </location>
</feature>
<evidence type="ECO:0000313" key="9">
    <source>
        <dbReference type="Proteomes" id="UP000001542"/>
    </source>
</evidence>
<evidence type="ECO:0000313" key="8">
    <source>
        <dbReference type="EMBL" id="EAX93204.1"/>
    </source>
</evidence>
<dbReference type="InParanoid" id="A2FPG9"/>
<evidence type="ECO:0000256" key="7">
    <source>
        <dbReference type="SAM" id="Phobius"/>
    </source>
</evidence>
<evidence type="ECO:0000256" key="1">
    <source>
        <dbReference type="ARBA" id="ARBA00004141"/>
    </source>
</evidence>
<evidence type="ECO:0000256" key="3">
    <source>
        <dbReference type="ARBA" id="ARBA00022692"/>
    </source>
</evidence>
<dbReference type="PANTHER" id="PTHR31893">
    <property type="entry name" value="TRANSMEMBRANE PROTEIN 151 HOMOLOG"/>
    <property type="match status" value="1"/>
</dbReference>
<comment type="subcellular location">
    <subcellularLocation>
        <location evidence="1">Membrane</location>
        <topology evidence="1">Multi-pass membrane protein</topology>
    </subcellularLocation>
</comment>
<protein>
    <submittedName>
        <fullName evidence="8">Uncharacterized protein</fullName>
    </submittedName>
</protein>
<evidence type="ECO:0000256" key="6">
    <source>
        <dbReference type="SAM" id="MobiDB-lite"/>
    </source>
</evidence>
<feature type="compositionally biased region" description="Acidic residues" evidence="6">
    <location>
        <begin position="344"/>
        <end position="356"/>
    </location>
</feature>
<dbReference type="RefSeq" id="XP_001306134.1">
    <property type="nucleotide sequence ID" value="XM_001306133.1"/>
</dbReference>
<feature type="transmembrane region" description="Helical" evidence="7">
    <location>
        <begin position="6"/>
        <end position="24"/>
    </location>
</feature>
<dbReference type="eggNOG" id="ENOG502SEP0">
    <property type="taxonomic scope" value="Eukaryota"/>
</dbReference>
<dbReference type="InterPro" id="IPR026767">
    <property type="entry name" value="Tmem151"/>
</dbReference>
<feature type="transmembrane region" description="Helical" evidence="7">
    <location>
        <begin position="36"/>
        <end position="52"/>
    </location>
</feature>
<evidence type="ECO:0000256" key="5">
    <source>
        <dbReference type="ARBA" id="ARBA00023136"/>
    </source>
</evidence>
<dbReference type="EMBL" id="DS113925">
    <property type="protein sequence ID" value="EAX93204.1"/>
    <property type="molecule type" value="Genomic_DNA"/>
</dbReference>
<keyword evidence="9" id="KW-1185">Reference proteome</keyword>
<dbReference type="VEuPathDB" id="TrichDB:TVAGG3_0029530"/>
<dbReference type="STRING" id="5722.A2FPG9"/>
<comment type="similarity">
    <text evidence="2">Belongs to the TMEM151 family.</text>
</comment>
<dbReference type="VEuPathDB" id="TrichDB:TVAG_199780"/>
<reference evidence="8" key="1">
    <citation type="submission" date="2006-10" db="EMBL/GenBank/DDBJ databases">
        <authorList>
            <person name="Amadeo P."/>
            <person name="Zhao Q."/>
            <person name="Wortman J."/>
            <person name="Fraser-Liggett C."/>
            <person name="Carlton J."/>
        </authorList>
    </citation>
    <scope>NUCLEOTIDE SEQUENCE</scope>
    <source>
        <strain evidence="8">G3</strain>
    </source>
</reference>
<accession>A2FPG9</accession>